<accession>A0A061J042</accession>
<sequence>MEMDTAYASLFGTEGKAAVLGCDELGLVPRDLLHRPKKSFKQVGDDKRTVLVRYTLTERARQNNIRKVLAIKNRLIVEGNVQQKWKERCKLFPDAPGVPKIPKAVMEKALAELDTETEGDDNIDELGLVKPLSQYGSAQEAATPQLSSPVANGSDGKTNTSSQALETEQSNSFAFASKRGGSAERLYSHIFRRFRTKRATEMGSREHSSPSGKSSASVSRKGSRGPLPRHPRPPPDPPFLPPVPYSHRDTATLQVELEELDEYRRFLLRYAHDSFAMAQEYNDFTSSLRKASETKKVTQGAAVGSAELASGKGTNGANAAERGEAEGLAKSAPATGAATAHNRRLAAYVRLAQLEVQRNKSNYRKWNGFMEEMEGVHPVGTIAAELRARSNVGVFPTFENYVQLVKERAQRREKALLQYRKQQQKLKGFIDSKDRHTAENVVKIKKARKNVFMEAQLVQGEIKRRNREHETRRRRMREHRVQVGLSKKEMLATDSHMKRLLRAKEKRFEHDAEEIFKRTLKGKIHEMDLAKRWDMKLVRIP</sequence>
<gene>
    <name evidence="2" type="ORF">TRSC58_04642</name>
</gene>
<dbReference type="VEuPathDB" id="TriTrypDB:TRSC58_04642"/>
<feature type="region of interest" description="Disordered" evidence="1">
    <location>
        <begin position="308"/>
        <end position="336"/>
    </location>
</feature>
<dbReference type="Proteomes" id="UP000031737">
    <property type="component" value="Unassembled WGS sequence"/>
</dbReference>
<feature type="compositionally biased region" description="Basic residues" evidence="1">
    <location>
        <begin position="221"/>
        <end position="232"/>
    </location>
</feature>
<feature type="region of interest" description="Disordered" evidence="1">
    <location>
        <begin position="135"/>
        <end position="170"/>
    </location>
</feature>
<feature type="compositionally biased region" description="Basic and acidic residues" evidence="1">
    <location>
        <begin position="199"/>
        <end position="208"/>
    </location>
</feature>
<feature type="region of interest" description="Disordered" evidence="1">
    <location>
        <begin position="199"/>
        <end position="246"/>
    </location>
</feature>
<evidence type="ECO:0000313" key="2">
    <source>
        <dbReference type="EMBL" id="ESL07665.1"/>
    </source>
</evidence>
<name>A0A061J042_TRYRA</name>
<organism evidence="2 3">
    <name type="scientific">Trypanosoma rangeli SC58</name>
    <dbReference type="NCBI Taxonomy" id="429131"/>
    <lineage>
        <taxon>Eukaryota</taxon>
        <taxon>Discoba</taxon>
        <taxon>Euglenozoa</taxon>
        <taxon>Kinetoplastea</taxon>
        <taxon>Metakinetoplastina</taxon>
        <taxon>Trypanosomatida</taxon>
        <taxon>Trypanosomatidae</taxon>
        <taxon>Trypanosoma</taxon>
        <taxon>Herpetosoma</taxon>
    </lineage>
</organism>
<feature type="compositionally biased region" description="Low complexity" evidence="1">
    <location>
        <begin position="209"/>
        <end position="220"/>
    </location>
</feature>
<dbReference type="OrthoDB" id="250375at2759"/>
<dbReference type="EMBL" id="AUPL01004642">
    <property type="protein sequence ID" value="ESL07665.1"/>
    <property type="molecule type" value="Genomic_DNA"/>
</dbReference>
<evidence type="ECO:0000313" key="3">
    <source>
        <dbReference type="Proteomes" id="UP000031737"/>
    </source>
</evidence>
<evidence type="ECO:0000256" key="1">
    <source>
        <dbReference type="SAM" id="MobiDB-lite"/>
    </source>
</evidence>
<keyword evidence="3" id="KW-1185">Reference proteome</keyword>
<reference evidence="2 3" key="1">
    <citation type="submission" date="2013-07" db="EMBL/GenBank/DDBJ databases">
        <authorList>
            <person name="Stoco P.H."/>
            <person name="Wagner G."/>
            <person name="Gerber A."/>
            <person name="Zaha A."/>
            <person name="Thompson C."/>
            <person name="Bartholomeu D.C."/>
            <person name="Luckemeyer D.D."/>
            <person name="Bahia D."/>
            <person name="Loreto E."/>
            <person name="Prestes E.B."/>
            <person name="Lima F.M."/>
            <person name="Rodrigues-Luiz G."/>
            <person name="Vallejo G.A."/>
            <person name="Filho J.F."/>
            <person name="Monteiro K.M."/>
            <person name="Tyler K.M."/>
            <person name="de Almeida L.G."/>
            <person name="Ortiz M.F."/>
            <person name="Siervo M.A."/>
            <person name="de Moraes M.H."/>
            <person name="Cunha O.L."/>
            <person name="Mendonca-Neto R."/>
            <person name="Silva R."/>
            <person name="Teixeira S.M."/>
            <person name="Murta S.M."/>
            <person name="Sincero T.C."/>
            <person name="Mendes T.A."/>
            <person name="Urmenyi T.P."/>
            <person name="Silva V.G."/>
            <person name="da Rocha W.D."/>
            <person name="Andersson B."/>
            <person name="Romanha A.J."/>
            <person name="Steindel M."/>
            <person name="de Vasconcelos A.T."/>
            <person name="Grisard E.C."/>
        </authorList>
    </citation>
    <scope>NUCLEOTIDE SEQUENCE [LARGE SCALE GENOMIC DNA]</scope>
    <source>
        <strain evidence="2 3">SC58</strain>
    </source>
</reference>
<dbReference type="AlphaFoldDB" id="A0A061J042"/>
<protein>
    <submittedName>
        <fullName evidence="2">Uncharacterized protein</fullName>
    </submittedName>
</protein>
<feature type="compositionally biased region" description="Pro residues" evidence="1">
    <location>
        <begin position="234"/>
        <end position="244"/>
    </location>
</feature>
<comment type="caution">
    <text evidence="2">The sequence shown here is derived from an EMBL/GenBank/DDBJ whole genome shotgun (WGS) entry which is preliminary data.</text>
</comment>
<proteinExistence type="predicted"/>